<keyword evidence="3" id="KW-1185">Reference proteome</keyword>
<comment type="caution">
    <text evidence="2">The sequence shown here is derived from an EMBL/GenBank/DDBJ whole genome shotgun (WGS) entry which is preliminary data.</text>
</comment>
<dbReference type="OrthoDB" id="3252838at2"/>
<dbReference type="AlphaFoldDB" id="L7KGG6"/>
<feature type="domain" description="Rv3660c-like CheY-like N-terminal" evidence="1">
    <location>
        <begin position="12"/>
        <end position="111"/>
    </location>
</feature>
<dbReference type="GO" id="GO:0009898">
    <property type="term" value="C:cytoplasmic side of plasma membrane"/>
    <property type="evidence" value="ECO:0007669"/>
    <property type="project" value="TreeGrafter"/>
</dbReference>
<dbReference type="EMBL" id="BANR01000004">
    <property type="protein sequence ID" value="GAC47719.1"/>
    <property type="molecule type" value="Genomic_DNA"/>
</dbReference>
<dbReference type="Gene3D" id="3.40.50.300">
    <property type="entry name" value="P-loop containing nucleotide triphosphate hydrolases"/>
    <property type="match status" value="1"/>
</dbReference>
<gene>
    <name evidence="2" type="ORF">GOACH_04_01150</name>
</gene>
<dbReference type="InterPro" id="IPR050625">
    <property type="entry name" value="ParA/MinD_ATPase"/>
</dbReference>
<evidence type="ECO:0000313" key="2">
    <source>
        <dbReference type="EMBL" id="GAC47719.1"/>
    </source>
</evidence>
<reference evidence="2 3" key="1">
    <citation type="submission" date="2012-12" db="EMBL/GenBank/DDBJ databases">
        <title>Whole genome shotgun sequence of Gordonia aichiensis NBRC 108223.</title>
        <authorList>
            <person name="Isaki-Nakamura S."/>
            <person name="Hosoyama A."/>
            <person name="Tsuchikane K."/>
            <person name="Ando Y."/>
            <person name="Baba S."/>
            <person name="Ohji S."/>
            <person name="Hamada M."/>
            <person name="Tamura T."/>
            <person name="Yamazoe A."/>
            <person name="Yamazaki S."/>
            <person name="Fujita N."/>
        </authorList>
    </citation>
    <scope>NUCLEOTIDE SEQUENCE [LARGE SCALE GENOMIC DNA]</scope>
    <source>
        <strain evidence="2 3">NBRC 108223</strain>
    </source>
</reference>
<organism evidence="2 3">
    <name type="scientific">Gordonia aichiensis NBRC 108223</name>
    <dbReference type="NCBI Taxonomy" id="1220583"/>
    <lineage>
        <taxon>Bacteria</taxon>
        <taxon>Bacillati</taxon>
        <taxon>Actinomycetota</taxon>
        <taxon>Actinomycetes</taxon>
        <taxon>Mycobacteriales</taxon>
        <taxon>Gordoniaceae</taxon>
        <taxon>Gordonia</taxon>
    </lineage>
</organism>
<dbReference type="PANTHER" id="PTHR43384">
    <property type="entry name" value="SEPTUM SITE-DETERMINING PROTEIN MIND HOMOLOG, CHLOROPLASTIC-RELATED"/>
    <property type="match status" value="1"/>
</dbReference>
<dbReference type="NCBIfam" id="TIGR03815">
    <property type="entry name" value="CpaE_hom_Actino"/>
    <property type="match status" value="1"/>
</dbReference>
<dbReference type="GO" id="GO:0005829">
    <property type="term" value="C:cytosol"/>
    <property type="evidence" value="ECO:0007669"/>
    <property type="project" value="TreeGrafter"/>
</dbReference>
<dbReference type="Pfam" id="PF26563">
    <property type="entry name" value="Rv3660c_N"/>
    <property type="match status" value="1"/>
</dbReference>
<dbReference type="InterPro" id="IPR022521">
    <property type="entry name" value="Rv3660c"/>
</dbReference>
<dbReference type="InterPro" id="IPR059050">
    <property type="entry name" value="Rv3660c_N"/>
</dbReference>
<dbReference type="GO" id="GO:0005524">
    <property type="term" value="F:ATP binding"/>
    <property type="evidence" value="ECO:0007669"/>
    <property type="project" value="TreeGrafter"/>
</dbReference>
<protein>
    <recommendedName>
        <fullName evidence="1">Rv3660c-like CheY-like N-terminal domain-containing protein</fullName>
    </recommendedName>
</protein>
<dbReference type="STRING" id="1220583.GOACH_04_01150"/>
<sequence length="354" mass="36917">MSDDDLLALVADPLRDDVARCAAAAGYRLIPGDAHECRRDWLRTRAVLLDPSAVAVLAESSLPRRGGVVLVSDTEPASATWRGALDLGAVDSAVLPVDESHLVRILTELRLPASRQAGALAFIPAHGGAGASTLAVATALAAVDSDERVLLVDIDELGAGLDLALGMEARAGLRWQDLTFDQGAVSGASLWNALPRYNERLALVAGRRDDTRPLGQGPVLAAVDAGRAHGDLIIADLPRVDNPVVRAVAESSELVVVVTTPTVAGTAAARLLIARLLTACPRVEMVIRGPSPGGLRAAQVAEAVGVPLIATCRPDPRLPMRLEAGGLRASARSPLGRTARAVYNRFVDTRSVAS</sequence>
<dbReference type="PANTHER" id="PTHR43384:SF11">
    <property type="entry name" value="SEPTUM SITE DETERMINING PROTEIN"/>
    <property type="match status" value="1"/>
</dbReference>
<dbReference type="SUPFAM" id="SSF52540">
    <property type="entry name" value="P-loop containing nucleoside triphosphate hydrolases"/>
    <property type="match status" value="1"/>
</dbReference>
<dbReference type="GO" id="GO:0016887">
    <property type="term" value="F:ATP hydrolysis activity"/>
    <property type="evidence" value="ECO:0007669"/>
    <property type="project" value="TreeGrafter"/>
</dbReference>
<dbReference type="eggNOG" id="COG4963">
    <property type="taxonomic scope" value="Bacteria"/>
</dbReference>
<dbReference type="Proteomes" id="UP000010988">
    <property type="component" value="Unassembled WGS sequence"/>
</dbReference>
<accession>L7KGG6</accession>
<evidence type="ECO:0000259" key="1">
    <source>
        <dbReference type="Pfam" id="PF26563"/>
    </source>
</evidence>
<evidence type="ECO:0000313" key="3">
    <source>
        <dbReference type="Proteomes" id="UP000010988"/>
    </source>
</evidence>
<dbReference type="RefSeq" id="WP_005171620.1">
    <property type="nucleotide sequence ID" value="NZ_BANR01000004.1"/>
</dbReference>
<proteinExistence type="predicted"/>
<dbReference type="GO" id="GO:0051782">
    <property type="term" value="P:negative regulation of cell division"/>
    <property type="evidence" value="ECO:0007669"/>
    <property type="project" value="TreeGrafter"/>
</dbReference>
<dbReference type="InterPro" id="IPR027417">
    <property type="entry name" value="P-loop_NTPase"/>
</dbReference>
<name>L7KGG6_9ACTN</name>